<evidence type="ECO:0000313" key="1">
    <source>
        <dbReference type="EMBL" id="LAA59723.1"/>
    </source>
</evidence>
<reference evidence="1" key="2">
    <citation type="submission" date="2017-11" db="EMBL/GenBank/DDBJ databases">
        <title>Coralsnake Venomics: Analyses of Venom Gland Transcriptomes and Proteomes of Six Brazilian Taxa.</title>
        <authorList>
            <person name="Aird S.D."/>
            <person name="Jorge da Silva N."/>
            <person name="Qiu L."/>
            <person name="Villar-Briones A."/>
            <person name="Aparecida-Saddi V."/>
            <person name="Campos-Telles M.P."/>
            <person name="Grau M."/>
            <person name="Mikheyev A.S."/>
        </authorList>
    </citation>
    <scope>NUCLEOTIDE SEQUENCE</scope>
    <source>
        <tissue evidence="1">Venom_gland</tissue>
    </source>
</reference>
<proteinExistence type="predicted"/>
<protein>
    <submittedName>
        <fullName evidence="1">Uncharacterized protein</fullName>
    </submittedName>
</protein>
<dbReference type="AlphaFoldDB" id="A0A2D4GIY6"/>
<organism evidence="1">
    <name type="scientific">Micrurus corallinus</name>
    <name type="common">Brazilian coral snake</name>
    <dbReference type="NCBI Taxonomy" id="54390"/>
    <lineage>
        <taxon>Eukaryota</taxon>
        <taxon>Metazoa</taxon>
        <taxon>Chordata</taxon>
        <taxon>Craniata</taxon>
        <taxon>Vertebrata</taxon>
        <taxon>Euteleostomi</taxon>
        <taxon>Lepidosauria</taxon>
        <taxon>Squamata</taxon>
        <taxon>Bifurcata</taxon>
        <taxon>Unidentata</taxon>
        <taxon>Episquamata</taxon>
        <taxon>Toxicofera</taxon>
        <taxon>Serpentes</taxon>
        <taxon>Colubroidea</taxon>
        <taxon>Elapidae</taxon>
        <taxon>Elapinae</taxon>
        <taxon>Micrurus</taxon>
    </lineage>
</organism>
<name>A0A2D4GIY6_MICCO</name>
<dbReference type="EMBL" id="IACJ01134619">
    <property type="protein sequence ID" value="LAA59723.1"/>
    <property type="molecule type" value="Transcribed_RNA"/>
</dbReference>
<accession>A0A2D4GIY6</accession>
<reference evidence="1" key="1">
    <citation type="submission" date="2017-07" db="EMBL/GenBank/DDBJ databases">
        <authorList>
            <person name="Mikheyev A."/>
            <person name="Grau M."/>
        </authorList>
    </citation>
    <scope>NUCLEOTIDE SEQUENCE</scope>
    <source>
        <tissue evidence="1">Venom_gland</tissue>
    </source>
</reference>
<sequence length="121" mass="13327">MAAVVEDGLKKTNPALPQGQLKQTAADLKEEKKMPGIAGFWWNAFPISPFPRQLPFPGPSYCALPRSNTHPPHPQKGHFQHILSTSDHIITPGDSQWFLSGFLPTFSPFVPVNAHPSLTFS</sequence>